<feature type="transmembrane region" description="Helical" evidence="1">
    <location>
        <begin position="12"/>
        <end position="35"/>
    </location>
</feature>
<protein>
    <submittedName>
        <fullName evidence="2">Uncharacterized protein</fullName>
    </submittedName>
</protein>
<dbReference type="Proteomes" id="UP001180481">
    <property type="component" value="Chromosome"/>
</dbReference>
<sequence>MEKIKIKTVLYLLAFIGSLIIEYYLIGLSFFVFFGKKRTIDYSGISYLDYLMIFLDTFVFVLIIIFFYKFIRSTKKSDNLDMSSNG</sequence>
<feature type="transmembrane region" description="Helical" evidence="1">
    <location>
        <begin position="47"/>
        <end position="68"/>
    </location>
</feature>
<keyword evidence="3" id="KW-1185">Reference proteome</keyword>
<evidence type="ECO:0000313" key="2">
    <source>
        <dbReference type="EMBL" id="WMW78117.1"/>
    </source>
</evidence>
<proteinExistence type="predicted"/>
<evidence type="ECO:0000256" key="1">
    <source>
        <dbReference type="SAM" id="Phobius"/>
    </source>
</evidence>
<accession>A0ABY9RD63</accession>
<organism evidence="2 3">
    <name type="scientific">Flavobacterium nakdongensis</name>
    <dbReference type="NCBI Taxonomy" id="3073563"/>
    <lineage>
        <taxon>Bacteria</taxon>
        <taxon>Pseudomonadati</taxon>
        <taxon>Bacteroidota</taxon>
        <taxon>Flavobacteriia</taxon>
        <taxon>Flavobacteriales</taxon>
        <taxon>Flavobacteriaceae</taxon>
        <taxon>Flavobacterium</taxon>
    </lineage>
</organism>
<keyword evidence="1" id="KW-0812">Transmembrane</keyword>
<name>A0ABY9RD63_9FLAO</name>
<reference evidence="2" key="1">
    <citation type="submission" date="2023-09" db="EMBL/GenBank/DDBJ databases">
        <title>Flavobacterium sp. 20NA77.7 isolated from freshwater.</title>
        <authorList>
            <person name="Le V."/>
            <person name="Ko S.-R."/>
            <person name="Ahn C.-Y."/>
            <person name="Oh H.-M."/>
        </authorList>
    </citation>
    <scope>NUCLEOTIDE SEQUENCE</scope>
    <source>
        <strain evidence="2">20NA77.7</strain>
    </source>
</reference>
<dbReference type="EMBL" id="CP133721">
    <property type="protein sequence ID" value="WMW78117.1"/>
    <property type="molecule type" value="Genomic_DNA"/>
</dbReference>
<dbReference type="RefSeq" id="WP_309532437.1">
    <property type="nucleotide sequence ID" value="NZ_CP133721.1"/>
</dbReference>
<keyword evidence="1" id="KW-0472">Membrane</keyword>
<gene>
    <name evidence="2" type="ORF">RF683_01345</name>
</gene>
<evidence type="ECO:0000313" key="3">
    <source>
        <dbReference type="Proteomes" id="UP001180481"/>
    </source>
</evidence>
<keyword evidence="1" id="KW-1133">Transmembrane helix</keyword>